<dbReference type="Gene3D" id="3.50.50.60">
    <property type="entry name" value="FAD/NAD(P)-binding domain"/>
    <property type="match status" value="1"/>
</dbReference>
<dbReference type="InterPro" id="IPR002938">
    <property type="entry name" value="FAD-bd"/>
</dbReference>
<reference evidence="2 3" key="1">
    <citation type="submission" date="2022-10" db="EMBL/GenBank/DDBJ databases">
        <title>Defluviimonas sp. nov., isolated from ocean surface water.</title>
        <authorList>
            <person name="He W."/>
            <person name="Wang L."/>
            <person name="Zhang D.-F."/>
        </authorList>
    </citation>
    <scope>NUCLEOTIDE SEQUENCE [LARGE SCALE GENOMIC DNA]</scope>
    <source>
        <strain evidence="2 3">WL0075</strain>
    </source>
</reference>
<feature type="domain" description="FAD-binding" evidence="1">
    <location>
        <begin position="10"/>
        <end position="319"/>
    </location>
</feature>
<dbReference type="SUPFAM" id="SSF51905">
    <property type="entry name" value="FAD/NAD(P)-binding domain"/>
    <property type="match status" value="1"/>
</dbReference>
<keyword evidence="3" id="KW-1185">Reference proteome</keyword>
<dbReference type="RefSeq" id="WP_263720692.1">
    <property type="nucleotide sequence ID" value="NZ_JAOWLA010000004.1"/>
</dbReference>
<evidence type="ECO:0000259" key="1">
    <source>
        <dbReference type="Pfam" id="PF01494"/>
    </source>
</evidence>
<dbReference type="InterPro" id="IPR036188">
    <property type="entry name" value="FAD/NAD-bd_sf"/>
</dbReference>
<dbReference type="InterPro" id="IPR050407">
    <property type="entry name" value="Geranylgeranyl_reductase"/>
</dbReference>
<organism evidence="2 3">
    <name type="scientific">Albidovulum sediminicola</name>
    <dbReference type="NCBI Taxonomy" id="2984331"/>
    <lineage>
        <taxon>Bacteria</taxon>
        <taxon>Pseudomonadati</taxon>
        <taxon>Pseudomonadota</taxon>
        <taxon>Alphaproteobacteria</taxon>
        <taxon>Rhodobacterales</taxon>
        <taxon>Paracoccaceae</taxon>
        <taxon>Albidovulum</taxon>
    </lineage>
</organism>
<proteinExistence type="predicted"/>
<dbReference type="Proteomes" id="UP001652503">
    <property type="component" value="Unassembled WGS sequence"/>
</dbReference>
<gene>
    <name evidence="2" type="ORF">OE647_05525</name>
</gene>
<dbReference type="PANTHER" id="PTHR42685:SF22">
    <property type="entry name" value="CONDITIONED MEDIUM FACTOR RECEPTOR 1"/>
    <property type="match status" value="1"/>
</dbReference>
<keyword evidence="2" id="KW-0560">Oxidoreductase</keyword>
<evidence type="ECO:0000313" key="3">
    <source>
        <dbReference type="Proteomes" id="UP001652503"/>
    </source>
</evidence>
<name>A0ABT2YZF4_9RHOB</name>
<protein>
    <submittedName>
        <fullName evidence="2">FAD-dependent monooxygenase</fullName>
    </submittedName>
</protein>
<dbReference type="PANTHER" id="PTHR42685">
    <property type="entry name" value="GERANYLGERANYL DIPHOSPHATE REDUCTASE"/>
    <property type="match status" value="1"/>
</dbReference>
<accession>A0ABT2YZF4</accession>
<evidence type="ECO:0000313" key="2">
    <source>
        <dbReference type="EMBL" id="MCV2864200.1"/>
    </source>
</evidence>
<dbReference type="GO" id="GO:0004497">
    <property type="term" value="F:monooxygenase activity"/>
    <property type="evidence" value="ECO:0007669"/>
    <property type="project" value="UniProtKB-KW"/>
</dbReference>
<sequence>MTERLQTNRYDAIVVGARCAGAATALLLARQGARVLVVDHDSPGTDTMSTHALMRGAVIQLHRWGLLDPIARAGTPAIRRTSFIYEDQAVDVDIKPEHGIDALYAPRRSLLDATLAEAAAAAGAELRYRTGCVGLLRAEDGRVLGVTLRTPSGATEDVHADIVIGADGRRSTVARHVGAQITRRAQNSIGCVYAYMGGLPERGYRWHFAPGAAGGIIPTNEGLSCVFAAVTPAVLAEARASGDAGHAALIARHLPVLSEELANAVPAERPVTFPGSYGYFRQSAGPGWALVGDAGYFRDPLTAHGITDALRDAEVLANAVIQGTVVGYPTLREALSSEFFDITDRIAALTWSMEEIQQLHRRLNKAMKANQDWIAAQDGSLRQAA</sequence>
<dbReference type="EMBL" id="JAOWLA010000004">
    <property type="protein sequence ID" value="MCV2864200.1"/>
    <property type="molecule type" value="Genomic_DNA"/>
</dbReference>
<keyword evidence="2" id="KW-0503">Monooxygenase</keyword>
<dbReference type="PRINTS" id="PR00420">
    <property type="entry name" value="RNGMNOXGNASE"/>
</dbReference>
<comment type="caution">
    <text evidence="2">The sequence shown here is derived from an EMBL/GenBank/DDBJ whole genome shotgun (WGS) entry which is preliminary data.</text>
</comment>
<dbReference type="Pfam" id="PF01494">
    <property type="entry name" value="FAD_binding_3"/>
    <property type="match status" value="1"/>
</dbReference>